<dbReference type="InterPro" id="IPR000209">
    <property type="entry name" value="Peptidase_S8/S53_dom"/>
</dbReference>
<dbReference type="SUPFAM" id="SSF52743">
    <property type="entry name" value="Subtilisin-like"/>
    <property type="match status" value="1"/>
</dbReference>
<evidence type="ECO:0000259" key="9">
    <source>
        <dbReference type="Pfam" id="PF18962"/>
    </source>
</evidence>
<comment type="caution">
    <text evidence="6">Lacks conserved residue(s) required for the propagation of feature annotation.</text>
</comment>
<accession>A0A345HED2</accession>
<dbReference type="PROSITE" id="PS00138">
    <property type="entry name" value="SUBTILASE_SER"/>
    <property type="match status" value="1"/>
</dbReference>
<evidence type="ECO:0000256" key="2">
    <source>
        <dbReference type="ARBA" id="ARBA00022670"/>
    </source>
</evidence>
<dbReference type="Pfam" id="PF00082">
    <property type="entry name" value="Peptidase_S8"/>
    <property type="match status" value="1"/>
</dbReference>
<dbReference type="InterPro" id="IPR026444">
    <property type="entry name" value="Secre_tail"/>
</dbReference>
<organism evidence="10 11">
    <name type="scientific">Flavobacterium arcticum</name>
    <dbReference type="NCBI Taxonomy" id="1784713"/>
    <lineage>
        <taxon>Bacteria</taxon>
        <taxon>Pseudomonadati</taxon>
        <taxon>Bacteroidota</taxon>
        <taxon>Flavobacteriia</taxon>
        <taxon>Flavobacteriales</taxon>
        <taxon>Flavobacteriaceae</taxon>
        <taxon>Flavobacterium</taxon>
    </lineage>
</organism>
<dbReference type="AlphaFoldDB" id="A0A345HED2"/>
<sequence length="603" mass="65515">MKSIIITFSLLLSVVCFAQSNNNYVYDYYVQILDKQAVPEVIDTGNGVKLIFKNKELTNIFGQFNITNFEYAFPGTRRELLINLYKIKCEERLIAILQKQYSHIFSGIEEAPEETPLFIPNDYGTIGGALITQPELPFIGAPAAWDITDGTGVTIGIAESMNFQQEDIIGKVSSPTGGSGISGTYAGHGTLVGLVAAAGTNNGIGIASIGYNSEILSAGGYAGLLSIAQNGGRVVNMSWGSCTTGTPSTYGQEVINEVWEDYGVVLVAAAGNGQFSCSLGPDIDHYPASYNHVISITNIGHQYEIGDMSIEQRFWKDIHLDETPPFNATHNVNVDLSAPGRNIASVSSANIANYGYASGTSVAAPLVTGTIGLMFSVNPCLFPEEIESILKLTSYKNDLITENLPYTGRIGAGRLRSDKAVLMAKEMNATFGTVNVEGCITNRWYYVLKTAPYEIKMTNNLVSDDATFDFKAKSNIEILSGDYTSVTGFIDLQIDSTIGEECNVPTTSPRMSKKMLNNNEVNERVAVSKLYPNPNNGTFEITFANVINNSLQVEVYDIYGKVVYRGAEKTVNFNVSIPNLSAGMYIVKLSTDGYTETIKFIKQ</sequence>
<keyword evidence="2" id="KW-0645">Protease</keyword>
<keyword evidence="4" id="KW-0378">Hydrolase</keyword>
<keyword evidence="11" id="KW-1185">Reference proteome</keyword>
<dbReference type="KEGG" id="fat:DVK85_12170"/>
<dbReference type="InterPro" id="IPR050131">
    <property type="entry name" value="Peptidase_S8_subtilisin-like"/>
</dbReference>
<evidence type="ECO:0000259" key="8">
    <source>
        <dbReference type="Pfam" id="PF00082"/>
    </source>
</evidence>
<evidence type="ECO:0000256" key="7">
    <source>
        <dbReference type="SAM" id="SignalP"/>
    </source>
</evidence>
<feature type="chain" id="PRO_5017004822" evidence="7">
    <location>
        <begin position="19"/>
        <end position="603"/>
    </location>
</feature>
<dbReference type="RefSeq" id="WP_114678700.1">
    <property type="nucleotide sequence ID" value="NZ_CP031188.1"/>
</dbReference>
<evidence type="ECO:0000313" key="10">
    <source>
        <dbReference type="EMBL" id="AXG74942.1"/>
    </source>
</evidence>
<reference evidence="10 11" key="1">
    <citation type="submission" date="2018-07" db="EMBL/GenBank/DDBJ databases">
        <title>Complete genome sequence of Flavobacterium arcticum type strain SM1502T.</title>
        <authorList>
            <person name="Li Y."/>
            <person name="Li D.-D."/>
        </authorList>
    </citation>
    <scope>NUCLEOTIDE SEQUENCE [LARGE SCALE GENOMIC DNA]</scope>
    <source>
        <strain evidence="10 11">SM1502</strain>
    </source>
</reference>
<feature type="domain" description="Secretion system C-terminal sorting" evidence="9">
    <location>
        <begin position="530"/>
        <end position="601"/>
    </location>
</feature>
<dbReference type="PROSITE" id="PS51892">
    <property type="entry name" value="SUBTILASE"/>
    <property type="match status" value="1"/>
</dbReference>
<feature type="signal peptide" evidence="7">
    <location>
        <begin position="1"/>
        <end position="18"/>
    </location>
</feature>
<evidence type="ECO:0000256" key="5">
    <source>
        <dbReference type="ARBA" id="ARBA00022825"/>
    </source>
</evidence>
<feature type="domain" description="Peptidase S8/S53" evidence="8">
    <location>
        <begin position="183"/>
        <end position="394"/>
    </location>
</feature>
<comment type="similarity">
    <text evidence="1 6">Belongs to the peptidase S8 family.</text>
</comment>
<dbReference type="OrthoDB" id="1055762at2"/>
<dbReference type="GO" id="GO:0004252">
    <property type="term" value="F:serine-type endopeptidase activity"/>
    <property type="evidence" value="ECO:0007669"/>
    <property type="project" value="InterPro"/>
</dbReference>
<protein>
    <submittedName>
        <fullName evidence="10">T9SS C-terminal target domain-containing protein</fullName>
    </submittedName>
</protein>
<dbReference type="Proteomes" id="UP000253951">
    <property type="component" value="Chromosome"/>
</dbReference>
<dbReference type="PANTHER" id="PTHR43806">
    <property type="entry name" value="PEPTIDASE S8"/>
    <property type="match status" value="1"/>
</dbReference>
<dbReference type="InterPro" id="IPR036852">
    <property type="entry name" value="Peptidase_S8/S53_dom_sf"/>
</dbReference>
<dbReference type="Gene3D" id="3.40.50.200">
    <property type="entry name" value="Peptidase S8/S53 domain"/>
    <property type="match status" value="1"/>
</dbReference>
<evidence type="ECO:0000256" key="4">
    <source>
        <dbReference type="ARBA" id="ARBA00022801"/>
    </source>
</evidence>
<evidence type="ECO:0000313" key="11">
    <source>
        <dbReference type="Proteomes" id="UP000253951"/>
    </source>
</evidence>
<dbReference type="NCBIfam" id="TIGR04183">
    <property type="entry name" value="Por_Secre_tail"/>
    <property type="match status" value="1"/>
</dbReference>
<name>A0A345HED2_9FLAO</name>
<dbReference type="EMBL" id="CP031188">
    <property type="protein sequence ID" value="AXG74942.1"/>
    <property type="molecule type" value="Genomic_DNA"/>
</dbReference>
<dbReference type="GO" id="GO:0006508">
    <property type="term" value="P:proteolysis"/>
    <property type="evidence" value="ECO:0007669"/>
    <property type="project" value="UniProtKB-KW"/>
</dbReference>
<evidence type="ECO:0000256" key="1">
    <source>
        <dbReference type="ARBA" id="ARBA00011073"/>
    </source>
</evidence>
<evidence type="ECO:0000256" key="3">
    <source>
        <dbReference type="ARBA" id="ARBA00022729"/>
    </source>
</evidence>
<dbReference type="Pfam" id="PF18962">
    <property type="entry name" value="Por_Secre_tail"/>
    <property type="match status" value="1"/>
</dbReference>
<keyword evidence="5" id="KW-0720">Serine protease</keyword>
<gene>
    <name evidence="10" type="ORF">DVK85_12170</name>
</gene>
<evidence type="ECO:0000256" key="6">
    <source>
        <dbReference type="PROSITE-ProRule" id="PRU01240"/>
    </source>
</evidence>
<proteinExistence type="inferred from homology"/>
<dbReference type="PANTHER" id="PTHR43806:SF11">
    <property type="entry name" value="CEREVISIN-RELATED"/>
    <property type="match status" value="1"/>
</dbReference>
<dbReference type="InterPro" id="IPR023828">
    <property type="entry name" value="Peptidase_S8_Ser-AS"/>
</dbReference>
<keyword evidence="3 7" id="KW-0732">Signal</keyword>